<dbReference type="InterPro" id="IPR027417">
    <property type="entry name" value="P-loop_NTPase"/>
</dbReference>
<sequence>MRKGIVSIVGRSNVGKSTLFNKLIQKKEAITEDTPGVTRDRLYREAEWQNNLFLLVDTGGYEKFKDDIISKNIKLQISLAIDSSDLVLFLVDGRVGILDEDREIADILRKSGKKVIVVVNKIDTHITPPSVYEFYELGFEDLFIISAEQSFGLGDLLDEIIKNIPKFTIEDDSNRLKISIVGKPNVGKSSLINKLLNEDRMIVTDISGTTRDAIDSIVTREEREYIFIDTAGLRRKRAINDMVERYSVLRTLSAIDRSDLCLLLIDAKEGASEQDTKIAGYCHEQGKAIIIIINKWDLIEKDTNTMKNYKEEVLKKLSFIPYAPIHFMSVLTGKRVEDIFDLIEMVNNNYNLRIKTGVVNEVISEAVSKNPPPSDKGRRLKIFYASQVSVAPPKFLIFVNEPELCHFSYIRYLENSIRQKFGFIGTPIKLELRRRGE</sequence>
<dbReference type="InterPro" id="IPR015946">
    <property type="entry name" value="KH_dom-like_a/b"/>
</dbReference>
<evidence type="ECO:0000256" key="3">
    <source>
        <dbReference type="ARBA" id="ARBA00022517"/>
    </source>
</evidence>
<protein>
    <recommendedName>
        <fullName evidence="2 9">GTPase Der</fullName>
    </recommendedName>
    <alternativeName>
        <fullName evidence="7 9">GTP-binding protein EngA</fullName>
    </alternativeName>
</protein>
<dbReference type="InterPro" id="IPR006073">
    <property type="entry name" value="GTP-bd"/>
</dbReference>
<keyword evidence="3 9" id="KW-0690">Ribosome biogenesis</keyword>
<keyword evidence="6 9" id="KW-0342">GTP-binding</keyword>
<dbReference type="InterPro" id="IPR016484">
    <property type="entry name" value="GTPase_Der"/>
</dbReference>
<feature type="binding site" evidence="9">
    <location>
        <begin position="182"/>
        <end position="189"/>
    </location>
    <ligand>
        <name>GTP</name>
        <dbReference type="ChEBI" id="CHEBI:37565"/>
        <label>2</label>
    </ligand>
</feature>
<evidence type="ECO:0000313" key="13">
    <source>
        <dbReference type="EMBL" id="MEB3429491.1"/>
    </source>
</evidence>
<evidence type="ECO:0000313" key="14">
    <source>
        <dbReference type="Proteomes" id="UP001357733"/>
    </source>
</evidence>
<dbReference type="HAMAP" id="MF_00195">
    <property type="entry name" value="GTPase_Der"/>
    <property type="match status" value="1"/>
</dbReference>
<evidence type="ECO:0000259" key="12">
    <source>
        <dbReference type="PROSITE" id="PS51712"/>
    </source>
</evidence>
<dbReference type="InterPro" id="IPR005225">
    <property type="entry name" value="Small_GTP-bd"/>
</dbReference>
<feature type="binding site" evidence="9">
    <location>
        <begin position="294"/>
        <end position="297"/>
    </location>
    <ligand>
        <name>GTP</name>
        <dbReference type="ChEBI" id="CHEBI:37565"/>
        <label>2</label>
    </ligand>
</feature>
<dbReference type="Pfam" id="PF01926">
    <property type="entry name" value="MMR_HSR1"/>
    <property type="match status" value="2"/>
</dbReference>
<dbReference type="PIRSF" id="PIRSF006485">
    <property type="entry name" value="GTP-binding_EngA"/>
    <property type="match status" value="1"/>
</dbReference>
<dbReference type="GO" id="GO:0005525">
    <property type="term" value="F:GTP binding"/>
    <property type="evidence" value="ECO:0007669"/>
    <property type="project" value="UniProtKB-UniRule"/>
</dbReference>
<dbReference type="RefSeq" id="WP_324619676.1">
    <property type="nucleotide sequence ID" value="NZ_JAYKOT010000003.1"/>
</dbReference>
<evidence type="ECO:0000256" key="7">
    <source>
        <dbReference type="ARBA" id="ARBA00032345"/>
    </source>
</evidence>
<reference evidence="13 14" key="1">
    <citation type="submission" date="2024-01" db="EMBL/GenBank/DDBJ databases">
        <title>Complete genome sequence of Citroniella saccharovorans strain M6.X9, isolated from human fecal sample.</title>
        <authorList>
            <person name="Cheng G."/>
            <person name="Westerholm M."/>
            <person name="Schnurer A."/>
        </authorList>
    </citation>
    <scope>NUCLEOTIDE SEQUENCE [LARGE SCALE GENOMIC DNA]</scope>
    <source>
        <strain evidence="13 14">DSM 29873</strain>
    </source>
</reference>
<keyword evidence="5 9" id="KW-0547">Nucleotide-binding</keyword>
<dbReference type="CDD" id="cd01894">
    <property type="entry name" value="EngA1"/>
    <property type="match status" value="1"/>
</dbReference>
<accession>A0AAW9MTJ1</accession>
<evidence type="ECO:0000256" key="6">
    <source>
        <dbReference type="ARBA" id="ARBA00023134"/>
    </source>
</evidence>
<keyword evidence="14" id="KW-1185">Reference proteome</keyword>
<dbReference type="SUPFAM" id="SSF52540">
    <property type="entry name" value="P-loop containing nucleoside triphosphate hydrolases"/>
    <property type="match status" value="2"/>
</dbReference>
<gene>
    <name evidence="9 13" type="primary">der</name>
    <name evidence="13" type="ORF">VLK81_05615</name>
</gene>
<evidence type="ECO:0000256" key="1">
    <source>
        <dbReference type="ARBA" id="ARBA00008279"/>
    </source>
</evidence>
<keyword evidence="13" id="KW-0378">Hydrolase</keyword>
<comment type="function">
    <text evidence="8 9 11">GTPase that plays an essential role in the late steps of ribosome biogenesis.</text>
</comment>
<dbReference type="NCBIfam" id="TIGR03594">
    <property type="entry name" value="GTPase_EngA"/>
    <property type="match status" value="1"/>
</dbReference>
<dbReference type="Pfam" id="PF14714">
    <property type="entry name" value="KH_dom-like"/>
    <property type="match status" value="1"/>
</dbReference>
<feature type="domain" description="EngA-type G" evidence="12">
    <location>
        <begin position="176"/>
        <end position="351"/>
    </location>
</feature>
<dbReference type="PANTHER" id="PTHR43834:SF6">
    <property type="entry name" value="GTPASE DER"/>
    <property type="match status" value="1"/>
</dbReference>
<proteinExistence type="inferred from homology"/>
<comment type="subunit">
    <text evidence="9">Associates with the 50S ribosomal subunit.</text>
</comment>
<dbReference type="PRINTS" id="PR00326">
    <property type="entry name" value="GTP1OBG"/>
</dbReference>
<comment type="similarity">
    <text evidence="1 9 10 11">Belongs to the TRAFAC class TrmE-Era-EngA-EngB-Septin-like GTPase superfamily. EngA (Der) GTPase family.</text>
</comment>
<organism evidence="13 14">
    <name type="scientific">Citroniella saccharovorans</name>
    <dbReference type="NCBI Taxonomy" id="2053367"/>
    <lineage>
        <taxon>Bacteria</taxon>
        <taxon>Bacillati</taxon>
        <taxon>Bacillota</taxon>
        <taxon>Tissierellia</taxon>
        <taxon>Tissierellales</taxon>
        <taxon>Peptoniphilaceae</taxon>
        <taxon>Citroniella</taxon>
    </lineage>
</organism>
<dbReference type="GO" id="GO:0042254">
    <property type="term" value="P:ribosome biogenesis"/>
    <property type="evidence" value="ECO:0007669"/>
    <property type="project" value="UniProtKB-KW"/>
</dbReference>
<dbReference type="Gene3D" id="3.30.300.20">
    <property type="match status" value="1"/>
</dbReference>
<dbReference type="InterPro" id="IPR032859">
    <property type="entry name" value="KH_dom-like"/>
</dbReference>
<dbReference type="PANTHER" id="PTHR43834">
    <property type="entry name" value="GTPASE DER"/>
    <property type="match status" value="1"/>
</dbReference>
<dbReference type="InterPro" id="IPR031166">
    <property type="entry name" value="G_ENGA"/>
</dbReference>
<evidence type="ECO:0000256" key="9">
    <source>
        <dbReference type="HAMAP-Rule" id="MF_00195"/>
    </source>
</evidence>
<dbReference type="FunFam" id="3.40.50.300:FF:000040">
    <property type="entry name" value="GTPase Der"/>
    <property type="match status" value="1"/>
</dbReference>
<dbReference type="GO" id="GO:0043022">
    <property type="term" value="F:ribosome binding"/>
    <property type="evidence" value="ECO:0007669"/>
    <property type="project" value="TreeGrafter"/>
</dbReference>
<feature type="domain" description="EngA-type G" evidence="12">
    <location>
        <begin position="4"/>
        <end position="168"/>
    </location>
</feature>
<dbReference type="GO" id="GO:0016787">
    <property type="term" value="F:hydrolase activity"/>
    <property type="evidence" value="ECO:0007669"/>
    <property type="project" value="UniProtKB-KW"/>
</dbReference>
<evidence type="ECO:0000256" key="2">
    <source>
        <dbReference type="ARBA" id="ARBA00020953"/>
    </source>
</evidence>
<evidence type="ECO:0000256" key="5">
    <source>
        <dbReference type="ARBA" id="ARBA00022741"/>
    </source>
</evidence>
<dbReference type="AlphaFoldDB" id="A0AAW9MTJ1"/>
<feature type="binding site" evidence="9">
    <location>
        <begin position="10"/>
        <end position="17"/>
    </location>
    <ligand>
        <name>GTP</name>
        <dbReference type="ChEBI" id="CHEBI:37565"/>
        <label>1</label>
    </ligand>
</feature>
<evidence type="ECO:0000256" key="4">
    <source>
        <dbReference type="ARBA" id="ARBA00022737"/>
    </source>
</evidence>
<evidence type="ECO:0000256" key="11">
    <source>
        <dbReference type="RuleBase" id="RU004481"/>
    </source>
</evidence>
<keyword evidence="4 11" id="KW-0677">Repeat</keyword>
<dbReference type="CDD" id="cd01895">
    <property type="entry name" value="EngA2"/>
    <property type="match status" value="1"/>
</dbReference>
<dbReference type="Gene3D" id="3.40.50.300">
    <property type="entry name" value="P-loop containing nucleotide triphosphate hydrolases"/>
    <property type="match status" value="2"/>
</dbReference>
<feature type="binding site" evidence="9">
    <location>
        <begin position="57"/>
        <end position="61"/>
    </location>
    <ligand>
        <name>GTP</name>
        <dbReference type="ChEBI" id="CHEBI:37565"/>
        <label>1</label>
    </ligand>
</feature>
<dbReference type="FunFam" id="3.30.300.20:FF:000004">
    <property type="entry name" value="GTPase Der"/>
    <property type="match status" value="1"/>
</dbReference>
<dbReference type="FunFam" id="3.40.50.300:FF:000057">
    <property type="entry name" value="GTPase Der"/>
    <property type="match status" value="1"/>
</dbReference>
<evidence type="ECO:0000256" key="10">
    <source>
        <dbReference type="PROSITE-ProRule" id="PRU01049"/>
    </source>
</evidence>
<dbReference type="Proteomes" id="UP001357733">
    <property type="component" value="Unassembled WGS sequence"/>
</dbReference>
<dbReference type="PROSITE" id="PS51712">
    <property type="entry name" value="G_ENGA"/>
    <property type="match status" value="2"/>
</dbReference>
<feature type="binding site" evidence="9">
    <location>
        <begin position="120"/>
        <end position="123"/>
    </location>
    <ligand>
        <name>GTP</name>
        <dbReference type="ChEBI" id="CHEBI:37565"/>
        <label>1</label>
    </ligand>
</feature>
<dbReference type="NCBIfam" id="TIGR00231">
    <property type="entry name" value="small_GTP"/>
    <property type="match status" value="2"/>
</dbReference>
<comment type="caution">
    <text evidence="13">The sequence shown here is derived from an EMBL/GenBank/DDBJ whole genome shotgun (WGS) entry which is preliminary data.</text>
</comment>
<dbReference type="EMBL" id="JAYKOT010000003">
    <property type="protein sequence ID" value="MEB3429491.1"/>
    <property type="molecule type" value="Genomic_DNA"/>
</dbReference>
<feature type="binding site" evidence="9">
    <location>
        <begin position="229"/>
        <end position="233"/>
    </location>
    <ligand>
        <name>GTP</name>
        <dbReference type="ChEBI" id="CHEBI:37565"/>
        <label>2</label>
    </ligand>
</feature>
<name>A0AAW9MTJ1_9FIRM</name>
<evidence type="ECO:0000256" key="8">
    <source>
        <dbReference type="ARBA" id="ARBA00053470"/>
    </source>
</evidence>